<accession>A0A0F9MDA7</accession>
<gene>
    <name evidence="1" type="ORF">LCGC14_1103970</name>
</gene>
<reference evidence="1" key="1">
    <citation type="journal article" date="2015" name="Nature">
        <title>Complex archaea that bridge the gap between prokaryotes and eukaryotes.</title>
        <authorList>
            <person name="Spang A."/>
            <person name="Saw J.H."/>
            <person name="Jorgensen S.L."/>
            <person name="Zaremba-Niedzwiedzka K."/>
            <person name="Martijn J."/>
            <person name="Lind A.E."/>
            <person name="van Eijk R."/>
            <person name="Schleper C."/>
            <person name="Guy L."/>
            <person name="Ettema T.J."/>
        </authorList>
    </citation>
    <scope>NUCLEOTIDE SEQUENCE</scope>
</reference>
<name>A0A0F9MDA7_9ZZZZ</name>
<comment type="caution">
    <text evidence="1">The sequence shown here is derived from an EMBL/GenBank/DDBJ whole genome shotgun (WGS) entry which is preliminary data.</text>
</comment>
<sequence length="57" mass="6639">MTKRLDPDIKALRALDRALNLSSSERMAKLNAWWLWDRIGRPEFTPRGMVTVPREAT</sequence>
<dbReference type="EMBL" id="LAZR01004993">
    <property type="protein sequence ID" value="KKN03824.1"/>
    <property type="molecule type" value="Genomic_DNA"/>
</dbReference>
<dbReference type="AlphaFoldDB" id="A0A0F9MDA7"/>
<protein>
    <submittedName>
        <fullName evidence="1">Uncharacterized protein</fullName>
    </submittedName>
</protein>
<organism evidence="1">
    <name type="scientific">marine sediment metagenome</name>
    <dbReference type="NCBI Taxonomy" id="412755"/>
    <lineage>
        <taxon>unclassified sequences</taxon>
        <taxon>metagenomes</taxon>
        <taxon>ecological metagenomes</taxon>
    </lineage>
</organism>
<proteinExistence type="predicted"/>
<evidence type="ECO:0000313" key="1">
    <source>
        <dbReference type="EMBL" id="KKN03824.1"/>
    </source>
</evidence>